<evidence type="ECO:0000313" key="1">
    <source>
        <dbReference type="EMBL" id="ROI10750.1"/>
    </source>
</evidence>
<dbReference type="AlphaFoldDB" id="A0A3N0X0C5"/>
<accession>A0A3N0X0C5</accession>
<name>A0A3N0X0C5_9FLAO</name>
<organism evidence="1 2">
    <name type="scientific">Kaistella daneshvariae</name>
    <dbReference type="NCBI Taxonomy" id="2487074"/>
    <lineage>
        <taxon>Bacteria</taxon>
        <taxon>Pseudomonadati</taxon>
        <taxon>Bacteroidota</taxon>
        <taxon>Flavobacteriia</taxon>
        <taxon>Flavobacteriales</taxon>
        <taxon>Weeksellaceae</taxon>
        <taxon>Chryseobacterium group</taxon>
        <taxon>Kaistella</taxon>
    </lineage>
</organism>
<evidence type="ECO:0000313" key="2">
    <source>
        <dbReference type="Proteomes" id="UP000270224"/>
    </source>
</evidence>
<protein>
    <submittedName>
        <fullName evidence="1">Uncharacterized protein</fullName>
    </submittedName>
</protein>
<reference evidence="2" key="1">
    <citation type="submission" date="2018-11" db="EMBL/GenBank/DDBJ databases">
        <title>Proposal to divide the Flavobacteriaceae and reorganize its genera based on Amino Acid Identity values calculated from whole genome sequences.</title>
        <authorList>
            <person name="Nicholson A.C."/>
            <person name="Gulvik C.A."/>
            <person name="Whitney A.M."/>
            <person name="Humrighouse B.W."/>
            <person name="Bell M."/>
            <person name="Holmens B."/>
            <person name="Steigerwalt A."/>
            <person name="Villarma A."/>
            <person name="Sheth M."/>
            <person name="Batra D."/>
            <person name="Pryor J."/>
            <person name="Bernardet J.-F."/>
            <person name="Hugo C."/>
            <person name="Kampfer P."/>
            <person name="Newman J."/>
            <person name="Mcquiston J.R."/>
        </authorList>
    </citation>
    <scope>NUCLEOTIDE SEQUENCE [LARGE SCALE GENOMIC DNA]</scope>
    <source>
        <strain evidence="2">H3056</strain>
    </source>
</reference>
<dbReference type="Proteomes" id="UP000270224">
    <property type="component" value="Unassembled WGS sequence"/>
</dbReference>
<dbReference type="EMBL" id="RJUG01000001">
    <property type="protein sequence ID" value="ROI10750.1"/>
    <property type="molecule type" value="Genomic_DNA"/>
</dbReference>
<sequence>MRKCDTKFGDFVKYQMFFKTEEGIESFQVYISSGDFKKIRSGIDIKELNLPPHTINFIKNEVVPRDELGNIIKTGYVTNATANSVVFYAFTFLNSLQLTPAKIVKLREKYSLENLEAKIFTAEELLNNFLAQSAFFLNLHSFMTENDRFRSFVEKEAHFKRFFPNLKDAASLLRHYDRRIYHTQLDCEAMTSDYSKNDVFHPNTGVFSSQILTNKIGFYALNSGYLSQLGMKECASCSYKKEKRGAST</sequence>
<dbReference type="RefSeq" id="WP_123264838.1">
    <property type="nucleotide sequence ID" value="NZ_RJUG01000001.1"/>
</dbReference>
<gene>
    <name evidence="1" type="ORF">EGI11_02335</name>
</gene>
<proteinExistence type="predicted"/>
<comment type="caution">
    <text evidence="1">The sequence shown here is derived from an EMBL/GenBank/DDBJ whole genome shotgun (WGS) entry which is preliminary data.</text>
</comment>